<dbReference type="Proteomes" id="UP000262969">
    <property type="component" value="Unassembled WGS sequence"/>
</dbReference>
<dbReference type="AlphaFoldDB" id="A0A3D2XBZ0"/>
<gene>
    <name evidence="1" type="ORF">DHW61_17120</name>
</gene>
<name>A0A3D2XBZ0_9FIRM</name>
<sequence>NYETIAKRAGEVVDIKYVLDLRDFPGNPVQNIITHDFSVIANDPEVKVVVEVMGGVEPAYSYVKECL</sequence>
<proteinExistence type="predicted"/>
<dbReference type="EMBL" id="DPVV01000559">
    <property type="protein sequence ID" value="HCL04103.1"/>
    <property type="molecule type" value="Genomic_DNA"/>
</dbReference>
<comment type="caution">
    <text evidence="1">The sequence shown here is derived from an EMBL/GenBank/DDBJ whole genome shotgun (WGS) entry which is preliminary data.</text>
</comment>
<accession>A0A3D2XBZ0</accession>
<protein>
    <submittedName>
        <fullName evidence="1">Homoserine dehydrogenase</fullName>
    </submittedName>
</protein>
<feature type="non-terminal residue" evidence="1">
    <location>
        <position position="67"/>
    </location>
</feature>
<feature type="non-terminal residue" evidence="1">
    <location>
        <position position="1"/>
    </location>
</feature>
<organism evidence="1 2">
    <name type="scientific">Lachnoclostridium phytofermentans</name>
    <dbReference type="NCBI Taxonomy" id="66219"/>
    <lineage>
        <taxon>Bacteria</taxon>
        <taxon>Bacillati</taxon>
        <taxon>Bacillota</taxon>
        <taxon>Clostridia</taxon>
        <taxon>Lachnospirales</taxon>
        <taxon>Lachnospiraceae</taxon>
    </lineage>
</organism>
<reference evidence="1 2" key="1">
    <citation type="journal article" date="2018" name="Nat. Biotechnol.">
        <title>A standardized bacterial taxonomy based on genome phylogeny substantially revises the tree of life.</title>
        <authorList>
            <person name="Parks D.H."/>
            <person name="Chuvochina M."/>
            <person name="Waite D.W."/>
            <person name="Rinke C."/>
            <person name="Skarshewski A."/>
            <person name="Chaumeil P.A."/>
            <person name="Hugenholtz P."/>
        </authorList>
    </citation>
    <scope>NUCLEOTIDE SEQUENCE [LARGE SCALE GENOMIC DNA]</scope>
    <source>
        <strain evidence="1">UBA11728</strain>
    </source>
</reference>
<dbReference type="Gene3D" id="3.40.50.720">
    <property type="entry name" value="NAD(P)-binding Rossmann-like Domain"/>
    <property type="match status" value="1"/>
</dbReference>
<evidence type="ECO:0000313" key="2">
    <source>
        <dbReference type="Proteomes" id="UP000262969"/>
    </source>
</evidence>
<evidence type="ECO:0000313" key="1">
    <source>
        <dbReference type="EMBL" id="HCL04103.1"/>
    </source>
</evidence>